<sequence length="114" mass="13413">MKKIIFILLILSIAKLSFAEIPIYCPNEKIHLYDYQKDEIAIGEELYAKDFKPVGDIPQPNESDEMVCPICEAPLNWYEYQAWEKGQSPPIFYVWAITLLTKNEEGFYWIPYDI</sequence>
<gene>
    <name evidence="1" type="ORF">LCGC14_0434900</name>
</gene>
<protein>
    <submittedName>
        <fullName evidence="1">Uncharacterized protein</fullName>
    </submittedName>
</protein>
<reference evidence="1" key="1">
    <citation type="journal article" date="2015" name="Nature">
        <title>Complex archaea that bridge the gap between prokaryotes and eukaryotes.</title>
        <authorList>
            <person name="Spang A."/>
            <person name="Saw J.H."/>
            <person name="Jorgensen S.L."/>
            <person name="Zaremba-Niedzwiedzka K."/>
            <person name="Martijn J."/>
            <person name="Lind A.E."/>
            <person name="van Eijk R."/>
            <person name="Schleper C."/>
            <person name="Guy L."/>
            <person name="Ettema T.J."/>
        </authorList>
    </citation>
    <scope>NUCLEOTIDE SEQUENCE</scope>
</reference>
<dbReference type="AlphaFoldDB" id="A0A0F9VWB7"/>
<evidence type="ECO:0000313" key="1">
    <source>
        <dbReference type="EMBL" id="KKN70043.1"/>
    </source>
</evidence>
<comment type="caution">
    <text evidence="1">The sequence shown here is derived from an EMBL/GenBank/DDBJ whole genome shotgun (WGS) entry which is preliminary data.</text>
</comment>
<name>A0A0F9VWB7_9ZZZZ</name>
<proteinExistence type="predicted"/>
<accession>A0A0F9VWB7</accession>
<dbReference type="EMBL" id="LAZR01000412">
    <property type="protein sequence ID" value="KKN70043.1"/>
    <property type="molecule type" value="Genomic_DNA"/>
</dbReference>
<organism evidence="1">
    <name type="scientific">marine sediment metagenome</name>
    <dbReference type="NCBI Taxonomy" id="412755"/>
    <lineage>
        <taxon>unclassified sequences</taxon>
        <taxon>metagenomes</taxon>
        <taxon>ecological metagenomes</taxon>
    </lineage>
</organism>